<dbReference type="OrthoDB" id="8299866at2759"/>
<dbReference type="HOGENOM" id="CLU_2922489_0_0_1"/>
<reference evidence="2" key="1">
    <citation type="journal article" date="2013" name="Mol. Plant Microbe Interact.">
        <title>Global aspects of pacC regulation of pathogenicity genes in Colletotrichum gloeosporioides as revealed by transcriptome analysis.</title>
        <authorList>
            <person name="Alkan N."/>
            <person name="Meng X."/>
            <person name="Friedlander G."/>
            <person name="Reuveni E."/>
            <person name="Sukno S."/>
            <person name="Sherman A."/>
            <person name="Thon M."/>
            <person name="Fluhr R."/>
            <person name="Prusky D."/>
        </authorList>
    </citation>
    <scope>NUCLEOTIDE SEQUENCE [LARGE SCALE GENOMIC DNA]</scope>
    <source>
        <strain evidence="2">Cg-14</strain>
    </source>
</reference>
<dbReference type="Proteomes" id="UP000015530">
    <property type="component" value="Unassembled WGS sequence"/>
</dbReference>
<dbReference type="EMBL" id="AMYD01002252">
    <property type="protein sequence ID" value="EQB49725.1"/>
    <property type="molecule type" value="Genomic_DNA"/>
</dbReference>
<accession>T0LNC5</accession>
<gene>
    <name evidence="1" type="ORF">CGLO_10912</name>
</gene>
<comment type="caution">
    <text evidence="1">The sequence shown here is derived from an EMBL/GenBank/DDBJ whole genome shotgun (WGS) entry which is preliminary data.</text>
</comment>
<dbReference type="AlphaFoldDB" id="T0LNC5"/>
<evidence type="ECO:0008006" key="3">
    <source>
        <dbReference type="Google" id="ProtNLM"/>
    </source>
</evidence>
<evidence type="ECO:0000313" key="1">
    <source>
        <dbReference type="EMBL" id="EQB49725.1"/>
    </source>
</evidence>
<evidence type="ECO:0000313" key="2">
    <source>
        <dbReference type="Proteomes" id="UP000015530"/>
    </source>
</evidence>
<name>T0LNC5_COLGC</name>
<sequence>MVGREVSFKTDKKAASPAEEVLQIQDLTVKDARGIEAVKELNLSVKAGEIVGIAGNLAQSC</sequence>
<organism evidence="1 2">
    <name type="scientific">Colletotrichum gloeosporioides (strain Cg-14)</name>
    <name type="common">Anthracnose fungus</name>
    <name type="synonym">Glomerella cingulata</name>
    <dbReference type="NCBI Taxonomy" id="1237896"/>
    <lineage>
        <taxon>Eukaryota</taxon>
        <taxon>Fungi</taxon>
        <taxon>Dikarya</taxon>
        <taxon>Ascomycota</taxon>
        <taxon>Pezizomycotina</taxon>
        <taxon>Sordariomycetes</taxon>
        <taxon>Hypocreomycetidae</taxon>
        <taxon>Glomerellales</taxon>
        <taxon>Glomerellaceae</taxon>
        <taxon>Colletotrichum</taxon>
        <taxon>Colletotrichum gloeosporioides species complex</taxon>
    </lineage>
</organism>
<proteinExistence type="predicted"/>
<protein>
    <recommendedName>
        <fullName evidence="3">ABC transporter domain-containing protein</fullName>
    </recommendedName>
</protein>